<feature type="transmembrane region" description="Helical" evidence="1">
    <location>
        <begin position="140"/>
        <end position="160"/>
    </location>
</feature>
<keyword evidence="4" id="KW-1185">Reference proteome</keyword>
<keyword evidence="1" id="KW-0812">Transmembrane</keyword>
<dbReference type="Proteomes" id="UP001159427">
    <property type="component" value="Unassembled WGS sequence"/>
</dbReference>
<dbReference type="SUPFAM" id="SSF116846">
    <property type="entry name" value="MIT domain"/>
    <property type="match status" value="2"/>
</dbReference>
<feature type="domain" description="MIT" evidence="2">
    <location>
        <begin position="5"/>
        <end position="52"/>
    </location>
</feature>
<accession>A0ABN8SLN8</accession>
<reference evidence="3 4" key="1">
    <citation type="submission" date="2022-05" db="EMBL/GenBank/DDBJ databases">
        <authorList>
            <consortium name="Genoscope - CEA"/>
            <person name="William W."/>
        </authorList>
    </citation>
    <scope>NUCLEOTIDE SEQUENCE [LARGE SCALE GENOMIC DNA]</scope>
</reference>
<keyword evidence="1" id="KW-0472">Membrane</keyword>
<protein>
    <recommendedName>
        <fullName evidence="2">MIT domain-containing protein</fullName>
    </recommendedName>
</protein>
<dbReference type="Gene3D" id="1.20.58.80">
    <property type="entry name" value="Phosphotransferase system, lactose/cellobiose-type IIA subunit"/>
    <property type="match status" value="2"/>
</dbReference>
<evidence type="ECO:0000259" key="2">
    <source>
        <dbReference type="Pfam" id="PF04212"/>
    </source>
</evidence>
<organism evidence="3 4">
    <name type="scientific">Porites evermanni</name>
    <dbReference type="NCBI Taxonomy" id="104178"/>
    <lineage>
        <taxon>Eukaryota</taxon>
        <taxon>Metazoa</taxon>
        <taxon>Cnidaria</taxon>
        <taxon>Anthozoa</taxon>
        <taxon>Hexacorallia</taxon>
        <taxon>Scleractinia</taxon>
        <taxon>Fungiina</taxon>
        <taxon>Poritidae</taxon>
        <taxon>Porites</taxon>
    </lineage>
</organism>
<gene>
    <name evidence="3" type="ORF">PEVE_00024119</name>
</gene>
<dbReference type="EMBL" id="CALNXI010003215">
    <property type="protein sequence ID" value="CAH3192551.1"/>
    <property type="molecule type" value="Genomic_DNA"/>
</dbReference>
<dbReference type="InterPro" id="IPR007330">
    <property type="entry name" value="MIT_dom"/>
</dbReference>
<keyword evidence="1" id="KW-1133">Transmembrane helix</keyword>
<evidence type="ECO:0000313" key="4">
    <source>
        <dbReference type="Proteomes" id="UP001159427"/>
    </source>
</evidence>
<dbReference type="InterPro" id="IPR036181">
    <property type="entry name" value="MIT_dom_sf"/>
</dbReference>
<evidence type="ECO:0000256" key="1">
    <source>
        <dbReference type="SAM" id="Phobius"/>
    </source>
</evidence>
<name>A0ABN8SLN8_9CNID</name>
<comment type="caution">
    <text evidence="3">The sequence shown here is derived from an EMBL/GenBank/DDBJ whole genome shotgun (WGS) entry which is preliminary data.</text>
</comment>
<dbReference type="Pfam" id="PF04212">
    <property type="entry name" value="MIT"/>
    <property type="match status" value="1"/>
</dbReference>
<sequence>SFLQIKLVTEAIKLDEDAKLKEAAELYCEAMAFFLPAIEYEKDPEMKARLRERDCVTSKHLYIFPQFFKHRRVSLMLGHWMAIYPVDRAIVHLAQLLFLYLIFYKDEHGAYESALPQYQIALEALLPILSGTPRGPYKEALHLEATFLLSIFLFVFVQVAKYMRRAEEIKLYIKLSKERMKVIPSSVEEDQSRECYLYILYSM</sequence>
<evidence type="ECO:0000313" key="3">
    <source>
        <dbReference type="EMBL" id="CAH3192551.1"/>
    </source>
</evidence>
<proteinExistence type="predicted"/>
<feature type="non-terminal residue" evidence="3">
    <location>
        <position position="1"/>
    </location>
</feature>